<evidence type="ECO:0000256" key="1">
    <source>
        <dbReference type="ARBA" id="ARBA00001933"/>
    </source>
</evidence>
<gene>
    <name evidence="12" type="primary">iscS</name>
    <name evidence="12" type="ORF">OLEAN_C26400</name>
</gene>
<dbReference type="KEGG" id="oai:OLEAN_C26400"/>
<dbReference type="GO" id="GO:0046872">
    <property type="term" value="F:metal ion binding"/>
    <property type="evidence" value="ECO:0007669"/>
    <property type="project" value="UniProtKB-KW"/>
</dbReference>
<dbReference type="PIRSF" id="PIRSF005572">
    <property type="entry name" value="NifS"/>
    <property type="match status" value="1"/>
</dbReference>
<evidence type="ECO:0000256" key="7">
    <source>
        <dbReference type="ARBA" id="ARBA00023004"/>
    </source>
</evidence>
<evidence type="ECO:0000259" key="11">
    <source>
        <dbReference type="Pfam" id="PF00266"/>
    </source>
</evidence>
<accession>R4YNY0</accession>
<evidence type="ECO:0000256" key="4">
    <source>
        <dbReference type="ARBA" id="ARBA00022679"/>
    </source>
</evidence>
<evidence type="ECO:0000256" key="2">
    <source>
        <dbReference type="ARBA" id="ARBA00006490"/>
    </source>
</evidence>
<dbReference type="PANTHER" id="PTHR11601">
    <property type="entry name" value="CYSTEINE DESULFURYLASE FAMILY MEMBER"/>
    <property type="match status" value="1"/>
</dbReference>
<evidence type="ECO:0000313" key="12">
    <source>
        <dbReference type="EMBL" id="CCK76816.1"/>
    </source>
</evidence>
<dbReference type="Gene3D" id="3.90.1150.10">
    <property type="entry name" value="Aspartate Aminotransferase, domain 1"/>
    <property type="match status" value="1"/>
</dbReference>
<keyword evidence="7" id="KW-0408">Iron</keyword>
<dbReference type="Gene3D" id="3.40.640.10">
    <property type="entry name" value="Type I PLP-dependent aspartate aminotransferase-like (Major domain)"/>
    <property type="match status" value="1"/>
</dbReference>
<keyword evidence="8" id="KW-0411">Iron-sulfur</keyword>
<evidence type="ECO:0000256" key="8">
    <source>
        <dbReference type="ARBA" id="ARBA00023014"/>
    </source>
</evidence>
<evidence type="ECO:0000313" key="13">
    <source>
        <dbReference type="Proteomes" id="UP000032749"/>
    </source>
</evidence>
<dbReference type="InterPro" id="IPR016454">
    <property type="entry name" value="Cysteine_dSase"/>
</dbReference>
<evidence type="ECO:0000256" key="5">
    <source>
        <dbReference type="ARBA" id="ARBA00022723"/>
    </source>
</evidence>
<dbReference type="GO" id="GO:0031071">
    <property type="term" value="F:cysteine desulfurase activity"/>
    <property type="evidence" value="ECO:0007669"/>
    <property type="project" value="UniProtKB-EC"/>
</dbReference>
<keyword evidence="4 12" id="KW-0808">Transferase</keyword>
<comment type="cofactor">
    <cofactor evidence="1 10">
        <name>pyridoxal 5'-phosphate</name>
        <dbReference type="ChEBI" id="CHEBI:597326"/>
    </cofactor>
</comment>
<keyword evidence="6" id="KW-0663">Pyridoxal phosphate</keyword>
<dbReference type="InterPro" id="IPR015424">
    <property type="entry name" value="PyrdxlP-dep_Trfase"/>
</dbReference>
<name>R4YNY0_OLEAN</name>
<protein>
    <recommendedName>
        <fullName evidence="3">cysteine desulfurase</fullName>
        <ecNumber evidence="3">2.8.1.7</ecNumber>
    </recommendedName>
</protein>
<dbReference type="STRING" id="698738.OLEAN_C26400"/>
<dbReference type="OrthoDB" id="9808002at2"/>
<dbReference type="PROSITE" id="PS00595">
    <property type="entry name" value="AA_TRANSFER_CLASS_5"/>
    <property type="match status" value="1"/>
</dbReference>
<evidence type="ECO:0000256" key="9">
    <source>
        <dbReference type="ARBA" id="ARBA00050776"/>
    </source>
</evidence>
<dbReference type="InterPro" id="IPR017644">
    <property type="entry name" value="Cysteine_desulfurase_DndA"/>
</dbReference>
<dbReference type="Gene3D" id="1.10.260.50">
    <property type="match status" value="1"/>
</dbReference>
<evidence type="ECO:0000256" key="6">
    <source>
        <dbReference type="ARBA" id="ARBA00022898"/>
    </source>
</evidence>
<keyword evidence="13" id="KW-1185">Reference proteome</keyword>
<dbReference type="Pfam" id="PF00266">
    <property type="entry name" value="Aminotran_5"/>
    <property type="match status" value="1"/>
</dbReference>
<sequence length="375" mass="40554">MTVYLDCNATTPLEPEVIDIMKKYLCDEFANAGSRTHEFGNIAKAAVEQAREKVGLVVGADKSDVIFTSGATEANNIAILGLEAFAVASEKMHIITTTIEHKAVLEPIAHLEQKGFDVTYLEPEPDGRISPLDLAAALRADTCLVSIMHVNNETGAIQPLSECVDVLKAHDAYFHVDAAQSYGKEVDVLKNPRIDLISCSAHKVYGPKGVGALINRRRKYKRVPLSPILFGGGQERGLRPGTLPVHQIAGFGVAAELALKHYKNRTVRCEQIKQDAMSALEVLSPNYHGQEYAIASTLNFSIEGVNSEAAIVALKGIIAVSNGSACTSSSYSPSHVLEAMKLTEDEVEGALRFSWCHLTETPNWSAVTTALSRLI</sequence>
<keyword evidence="5" id="KW-0479">Metal-binding</keyword>
<reference evidence="12 13" key="1">
    <citation type="journal article" date="2013" name="Nat. Commun.">
        <title>Genome sequence and functional genomic analysis of the oil-degrading bacterium Oleispira antarctica.</title>
        <authorList>
            <person name="Kube M."/>
            <person name="Chernikova T.N."/>
            <person name="Al-Ramahi Y."/>
            <person name="Beloqui A."/>
            <person name="Lopez-Cortez N."/>
            <person name="Guazzaroni M.E."/>
            <person name="Heipieper H.J."/>
            <person name="Klages S."/>
            <person name="Kotsyurbenko O.R."/>
            <person name="Langer I."/>
            <person name="Nechitaylo T.Y."/>
            <person name="Lunsdorf H."/>
            <person name="Fernandez M."/>
            <person name="Juarez S."/>
            <person name="Ciordia S."/>
            <person name="Singer A."/>
            <person name="Kagan O."/>
            <person name="Egorova O."/>
            <person name="Petit P.A."/>
            <person name="Stogios P."/>
            <person name="Kim Y."/>
            <person name="Tchigvintsev A."/>
            <person name="Flick R."/>
            <person name="Denaro R."/>
            <person name="Genovese M."/>
            <person name="Albar J.P."/>
            <person name="Reva O.N."/>
            <person name="Martinez-Gomariz M."/>
            <person name="Tran H."/>
            <person name="Ferrer M."/>
            <person name="Savchenko A."/>
            <person name="Yakunin A.F."/>
            <person name="Yakimov M.M."/>
            <person name="Golyshina O.V."/>
            <person name="Reinhardt R."/>
            <person name="Golyshin P.N."/>
        </authorList>
    </citation>
    <scope>NUCLEOTIDE SEQUENCE [LARGE SCALE GENOMIC DNA]</scope>
</reference>
<dbReference type="SUPFAM" id="SSF53383">
    <property type="entry name" value="PLP-dependent transferases"/>
    <property type="match status" value="1"/>
</dbReference>
<dbReference type="PANTHER" id="PTHR11601:SF34">
    <property type="entry name" value="CYSTEINE DESULFURASE"/>
    <property type="match status" value="1"/>
</dbReference>
<dbReference type="InterPro" id="IPR020578">
    <property type="entry name" value="Aminotrans_V_PyrdxlP_BS"/>
</dbReference>
<dbReference type="HOGENOM" id="CLU_003433_0_1_6"/>
<dbReference type="Proteomes" id="UP000032749">
    <property type="component" value="Chromosome"/>
</dbReference>
<dbReference type="InterPro" id="IPR015422">
    <property type="entry name" value="PyrdxlP-dep_Trfase_small"/>
</dbReference>
<dbReference type="AlphaFoldDB" id="R4YNY0"/>
<evidence type="ECO:0000256" key="3">
    <source>
        <dbReference type="ARBA" id="ARBA00012239"/>
    </source>
</evidence>
<proteinExistence type="inferred from homology"/>
<feature type="domain" description="Aminotransferase class V" evidence="11">
    <location>
        <begin position="3"/>
        <end position="357"/>
    </location>
</feature>
<dbReference type="InterPro" id="IPR000192">
    <property type="entry name" value="Aminotrans_V_dom"/>
</dbReference>
<comment type="similarity">
    <text evidence="2">Belongs to the class-V pyridoxal-phosphate-dependent aminotransferase family. NifS/IscS subfamily.</text>
</comment>
<organism evidence="12 13">
    <name type="scientific">Oleispira antarctica RB-8</name>
    <dbReference type="NCBI Taxonomy" id="698738"/>
    <lineage>
        <taxon>Bacteria</taxon>
        <taxon>Pseudomonadati</taxon>
        <taxon>Pseudomonadota</taxon>
        <taxon>Gammaproteobacteria</taxon>
        <taxon>Oceanospirillales</taxon>
        <taxon>Oceanospirillaceae</taxon>
        <taxon>Oleispira</taxon>
    </lineage>
</organism>
<dbReference type="InterPro" id="IPR015421">
    <property type="entry name" value="PyrdxlP-dep_Trfase_major"/>
</dbReference>
<dbReference type="PATRIC" id="fig|698738.3.peg.2739"/>
<dbReference type="NCBIfam" id="TIGR03235">
    <property type="entry name" value="DNA_S_dndA"/>
    <property type="match status" value="1"/>
</dbReference>
<evidence type="ECO:0000256" key="10">
    <source>
        <dbReference type="RuleBase" id="RU004504"/>
    </source>
</evidence>
<comment type="catalytic activity">
    <reaction evidence="9">
        <text>(sulfur carrier)-H + L-cysteine = (sulfur carrier)-SH + L-alanine</text>
        <dbReference type="Rhea" id="RHEA:43892"/>
        <dbReference type="Rhea" id="RHEA-COMP:14737"/>
        <dbReference type="Rhea" id="RHEA-COMP:14739"/>
        <dbReference type="ChEBI" id="CHEBI:29917"/>
        <dbReference type="ChEBI" id="CHEBI:35235"/>
        <dbReference type="ChEBI" id="CHEBI:57972"/>
        <dbReference type="ChEBI" id="CHEBI:64428"/>
        <dbReference type="EC" id="2.8.1.7"/>
    </reaction>
</comment>
<dbReference type="GO" id="GO:0051536">
    <property type="term" value="F:iron-sulfur cluster binding"/>
    <property type="evidence" value="ECO:0007669"/>
    <property type="project" value="UniProtKB-KW"/>
</dbReference>
<dbReference type="EMBL" id="FO203512">
    <property type="protein sequence ID" value="CCK76816.1"/>
    <property type="molecule type" value="Genomic_DNA"/>
</dbReference>
<dbReference type="EC" id="2.8.1.7" evidence="3"/>